<feature type="transmembrane region" description="Helical" evidence="3">
    <location>
        <begin position="533"/>
        <end position="566"/>
    </location>
</feature>
<feature type="transmembrane region" description="Helical" evidence="3">
    <location>
        <begin position="502"/>
        <end position="521"/>
    </location>
</feature>
<reference evidence="5" key="1">
    <citation type="submission" date="2017-10" db="EMBL/GenBank/DDBJ databases">
        <title>Whole genome sequencing of members of genus Pseudoxanthomonas.</title>
        <authorList>
            <person name="Kumar S."/>
            <person name="Bansal K."/>
            <person name="Kaur A."/>
            <person name="Patil P."/>
            <person name="Sharma S."/>
            <person name="Patil P.B."/>
        </authorList>
    </citation>
    <scope>NUCLEOTIDE SEQUENCE</scope>
    <source>
        <strain evidence="5">DSM 22914</strain>
    </source>
</reference>
<keyword evidence="6" id="KW-1185">Reference proteome</keyword>
<proteinExistence type="predicted"/>
<dbReference type="PANTHER" id="PTHR37813">
    <property type="entry name" value="FELS-2 PROPHAGE PROTEIN"/>
    <property type="match status" value="1"/>
</dbReference>
<protein>
    <submittedName>
        <fullName evidence="5">Phage tail tape measure protein</fullName>
    </submittedName>
</protein>
<evidence type="ECO:0000256" key="2">
    <source>
        <dbReference type="SAM" id="Coils"/>
    </source>
</evidence>
<dbReference type="AlphaFoldDB" id="A0A921P4X3"/>
<dbReference type="Proteomes" id="UP000717981">
    <property type="component" value="Unassembled WGS sequence"/>
</dbReference>
<dbReference type="InterPro" id="IPR010090">
    <property type="entry name" value="Phage_tape_meas"/>
</dbReference>
<evidence type="ECO:0000313" key="6">
    <source>
        <dbReference type="Proteomes" id="UP000717981"/>
    </source>
</evidence>
<name>A0A921P4X3_9GAMM</name>
<dbReference type="Pfam" id="PF10145">
    <property type="entry name" value="PhageMin_Tail"/>
    <property type="match status" value="1"/>
</dbReference>
<feature type="coiled-coil region" evidence="2">
    <location>
        <begin position="90"/>
        <end position="121"/>
    </location>
</feature>
<keyword evidence="3" id="KW-0812">Transmembrane</keyword>
<feature type="domain" description="Phage tail tape measure protein" evidence="4">
    <location>
        <begin position="234"/>
        <end position="435"/>
    </location>
</feature>
<keyword evidence="1" id="KW-1188">Viral release from host cell</keyword>
<dbReference type="OrthoDB" id="8019720at2"/>
<accession>A0A921P4X3</accession>
<evidence type="ECO:0000313" key="5">
    <source>
        <dbReference type="EMBL" id="KAF1690923.1"/>
    </source>
</evidence>
<organism evidence="5 6">
    <name type="scientific">Pseudoxanthomonas taiwanensis</name>
    <dbReference type="NCBI Taxonomy" id="176598"/>
    <lineage>
        <taxon>Bacteria</taxon>
        <taxon>Pseudomonadati</taxon>
        <taxon>Pseudomonadota</taxon>
        <taxon>Gammaproteobacteria</taxon>
        <taxon>Lysobacterales</taxon>
        <taxon>Lysobacteraceae</taxon>
        <taxon>Pseudoxanthomonas</taxon>
    </lineage>
</organism>
<keyword evidence="3" id="KW-1133">Transmembrane helix</keyword>
<dbReference type="NCBIfam" id="TIGR01760">
    <property type="entry name" value="tape_meas_TP901"/>
    <property type="match status" value="1"/>
</dbReference>
<dbReference type="RefSeq" id="WP_162123049.1">
    <property type="nucleotide sequence ID" value="NZ_PDWK01000001.1"/>
</dbReference>
<evidence type="ECO:0000256" key="1">
    <source>
        <dbReference type="ARBA" id="ARBA00022612"/>
    </source>
</evidence>
<evidence type="ECO:0000259" key="4">
    <source>
        <dbReference type="Pfam" id="PF10145"/>
    </source>
</evidence>
<comment type="caution">
    <text evidence="5">The sequence shown here is derived from an EMBL/GenBank/DDBJ whole genome shotgun (WGS) entry which is preliminary data.</text>
</comment>
<keyword evidence="3" id="KW-0472">Membrane</keyword>
<gene>
    <name evidence="5" type="ORF">CR938_00130</name>
</gene>
<feature type="transmembrane region" description="Helical" evidence="3">
    <location>
        <begin position="669"/>
        <end position="692"/>
    </location>
</feature>
<sequence>MADTLQLKVVLSAIDKATGPLKKLMAGSQGVASALREQYDAQRQLKAQLADIRAFRTQTDAVRRAHAAFEAQQAKVRELAAQMRAAEAPGKQLTRAFDQARQQAARLKAAHQQQAEALQRLRGTLAAAGIGTRDLGSHERRLRGELERTSAAIAQQKTQLDRLASAQARAQKLHSGGMTVAAHGAGMAFAGQRVLRAAAAPVAEAISFESALADVRKVVDGLEDPVAFRQMGRDIQDLSMRLPMTQQGIAQIVAAAGQAGIAREELLRFAEDAGQMGVAFDITADEAGQMMATWRTAFRATQDEVVELADQINYLGNTTSASVQKISDVVTRIGALAEVAGLQRGELAALGATITGVGVQEEIAATGIKNLLLRLTAGEAAAKSQRAAFEKLGLSAERVAAAMQTDAKGTILDVLERIGTLDADVQASVLSKLFGTESVGAIAPLLTNLPQLRENLDKVADAQRYGGSMAAEYATRMGASENALQLARNAARVLAAGVGETLLPTIKALAASVAGMIERMVKWVRANPGLVRALALAAAGGAALVTALGSLLTVGGLGAMALGQILKVASLLSGGAGLAGLLGTLGGLLPPLLLVAGAGLLIWKFWQPIKAFLSGVWDGFVQGLQPVLPVLGMLRETLGKILAPAATGEASLLRIANVGQLVGDILGRLATLVIVPLGLALQGLVMFIQWVGTQIGRFAGFIVGHLSALGTILQGVFTLDAGTVMAGFLALWQNINQFFGGLPARLASFGVAMVQGLVDGIRSMLGAPGRALAEMADGAIGTLKTLLDINSPSRVFAQLGQHTIAGLTQGIEAARRGPVAAVAGIAGQVTRAAGTALAAGSLAAPVAMAGTPGPAAAPHYEIHVYAAPGMDAQAVARAVAAELDRREAARAARRRSTLGDID</sequence>
<feature type="transmembrane region" description="Helical" evidence="3">
    <location>
        <begin position="578"/>
        <end position="603"/>
    </location>
</feature>
<evidence type="ECO:0000256" key="3">
    <source>
        <dbReference type="SAM" id="Phobius"/>
    </source>
</evidence>
<dbReference type="EMBL" id="PDWK01000001">
    <property type="protein sequence ID" value="KAF1690923.1"/>
    <property type="molecule type" value="Genomic_DNA"/>
</dbReference>
<dbReference type="PANTHER" id="PTHR37813:SF1">
    <property type="entry name" value="FELS-2 PROPHAGE PROTEIN"/>
    <property type="match status" value="1"/>
</dbReference>
<keyword evidence="2" id="KW-0175">Coiled coil</keyword>